<evidence type="ECO:0000313" key="2">
    <source>
        <dbReference type="Proteomes" id="UP001148629"/>
    </source>
</evidence>
<protein>
    <submittedName>
        <fullName evidence="1">Uncharacterized protein</fullName>
    </submittedName>
</protein>
<gene>
    <name evidence="1" type="ORF">NM208_g3572</name>
</gene>
<reference evidence="1" key="1">
    <citation type="submission" date="2022-08" db="EMBL/GenBank/DDBJ databases">
        <title>Genome Sequence of Fusarium decemcellulare.</title>
        <authorList>
            <person name="Buettner E."/>
        </authorList>
    </citation>
    <scope>NUCLEOTIDE SEQUENCE</scope>
    <source>
        <strain evidence="1">Babe19</strain>
    </source>
</reference>
<dbReference type="EMBL" id="JANRMS010000244">
    <property type="protein sequence ID" value="KAJ3543435.1"/>
    <property type="molecule type" value="Genomic_DNA"/>
</dbReference>
<dbReference type="Proteomes" id="UP001148629">
    <property type="component" value="Unassembled WGS sequence"/>
</dbReference>
<keyword evidence="2" id="KW-1185">Reference proteome</keyword>
<proteinExistence type="predicted"/>
<sequence>MASQELEFSFKCNIRSECGVFVDLAEGGGQDPPVIGYQNDTWETNPNQIWEIYKVPGGGDQIVIKNSGTGDALISDGHDRNVRAEQVDPNDDAARWHLEGADINEVADGAAVSLRNVKHSGCYLDLKGSDEKNGTPFITYEGNGGKNQFFKLWRR</sequence>
<comment type="caution">
    <text evidence="1">The sequence shown here is derived from an EMBL/GenBank/DDBJ whole genome shotgun (WGS) entry which is preliminary data.</text>
</comment>
<name>A0ACC1SNI2_9HYPO</name>
<evidence type="ECO:0000313" key="1">
    <source>
        <dbReference type="EMBL" id="KAJ3543435.1"/>
    </source>
</evidence>
<organism evidence="1 2">
    <name type="scientific">Fusarium decemcellulare</name>
    <dbReference type="NCBI Taxonomy" id="57161"/>
    <lineage>
        <taxon>Eukaryota</taxon>
        <taxon>Fungi</taxon>
        <taxon>Dikarya</taxon>
        <taxon>Ascomycota</taxon>
        <taxon>Pezizomycotina</taxon>
        <taxon>Sordariomycetes</taxon>
        <taxon>Hypocreomycetidae</taxon>
        <taxon>Hypocreales</taxon>
        <taxon>Nectriaceae</taxon>
        <taxon>Fusarium</taxon>
        <taxon>Fusarium decemcellulare species complex</taxon>
    </lineage>
</organism>
<accession>A0ACC1SNI2</accession>